<evidence type="ECO:0000256" key="6">
    <source>
        <dbReference type="ARBA" id="ARBA00022553"/>
    </source>
</evidence>
<keyword evidence="8" id="KW-0648">Protein biosynthesis</keyword>
<keyword evidence="15" id="KW-1185">Reference proteome</keyword>
<organism evidence="14 15">
    <name type="scientific">Tegillarca granosa</name>
    <name type="common">Malaysian cockle</name>
    <name type="synonym">Anadara granosa</name>
    <dbReference type="NCBI Taxonomy" id="220873"/>
    <lineage>
        <taxon>Eukaryota</taxon>
        <taxon>Metazoa</taxon>
        <taxon>Spiralia</taxon>
        <taxon>Lophotrochozoa</taxon>
        <taxon>Mollusca</taxon>
        <taxon>Bivalvia</taxon>
        <taxon>Autobranchia</taxon>
        <taxon>Pteriomorphia</taxon>
        <taxon>Arcoida</taxon>
        <taxon>Arcoidea</taxon>
        <taxon>Arcidae</taxon>
        <taxon>Tegillarca</taxon>
    </lineage>
</organism>
<dbReference type="PROSITE" id="PS50102">
    <property type="entry name" value="RRM"/>
    <property type="match status" value="1"/>
</dbReference>
<evidence type="ECO:0000259" key="13">
    <source>
        <dbReference type="PROSITE" id="PS50102"/>
    </source>
</evidence>
<proteinExistence type="predicted"/>
<comment type="function">
    <text evidence="10">Stimulates the RNA helicase activity of EIF4A in the translation initiation complex. Binds weakly mRNA.</text>
</comment>
<dbReference type="InterPro" id="IPR000504">
    <property type="entry name" value="RRM_dom"/>
</dbReference>
<feature type="region of interest" description="Disordered" evidence="12">
    <location>
        <begin position="1"/>
        <end position="25"/>
    </location>
</feature>
<dbReference type="Proteomes" id="UP001217089">
    <property type="component" value="Unassembled WGS sequence"/>
</dbReference>
<feature type="domain" description="RRM" evidence="13">
    <location>
        <begin position="31"/>
        <end position="108"/>
    </location>
</feature>
<evidence type="ECO:0000256" key="11">
    <source>
        <dbReference type="PROSITE-ProRule" id="PRU00176"/>
    </source>
</evidence>
<dbReference type="SUPFAM" id="SSF54928">
    <property type="entry name" value="RNA-binding domain, RBD"/>
    <property type="match status" value="1"/>
</dbReference>
<dbReference type="InterPro" id="IPR012677">
    <property type="entry name" value="Nucleotide-bd_a/b_plait_sf"/>
</dbReference>
<evidence type="ECO:0000256" key="7">
    <source>
        <dbReference type="ARBA" id="ARBA00022884"/>
    </source>
</evidence>
<evidence type="ECO:0000313" key="14">
    <source>
        <dbReference type="EMBL" id="KAJ8312867.1"/>
    </source>
</evidence>
<name>A0ABQ9FAK3_TEGGR</name>
<dbReference type="PANTHER" id="PTHR23236:SF11">
    <property type="entry name" value="EUKARYOTIC TRANSLATION INITIATION FACTOR 4H"/>
    <property type="match status" value="1"/>
</dbReference>
<keyword evidence="3" id="KW-0488">Methylation</keyword>
<evidence type="ECO:0000313" key="15">
    <source>
        <dbReference type="Proteomes" id="UP001217089"/>
    </source>
</evidence>
<feature type="compositionally biased region" description="Gly residues" evidence="12">
    <location>
        <begin position="117"/>
        <end position="134"/>
    </location>
</feature>
<keyword evidence="7 11" id="KW-0694">RNA-binding</keyword>
<feature type="compositionally biased region" description="Basic and acidic residues" evidence="12">
    <location>
        <begin position="238"/>
        <end position="254"/>
    </location>
</feature>
<evidence type="ECO:0000256" key="5">
    <source>
        <dbReference type="ARBA" id="ARBA00022540"/>
    </source>
</evidence>
<evidence type="ECO:0000256" key="8">
    <source>
        <dbReference type="ARBA" id="ARBA00022917"/>
    </source>
</evidence>
<feature type="non-terminal residue" evidence="14">
    <location>
        <position position="1"/>
    </location>
</feature>
<accession>A0ABQ9FAK3</accession>
<dbReference type="InterPro" id="IPR034229">
    <property type="entry name" value="eIF4H_RRM"/>
</dbReference>
<dbReference type="Gene3D" id="3.30.70.330">
    <property type="match status" value="1"/>
</dbReference>
<keyword evidence="5" id="KW-0396">Initiation factor</keyword>
<evidence type="ECO:0000256" key="12">
    <source>
        <dbReference type="SAM" id="MobiDB-lite"/>
    </source>
</evidence>
<reference evidence="14 15" key="1">
    <citation type="submission" date="2022-12" db="EMBL/GenBank/DDBJ databases">
        <title>Chromosome-level genome of Tegillarca granosa.</title>
        <authorList>
            <person name="Kim J."/>
        </authorList>
    </citation>
    <scope>NUCLEOTIDE SEQUENCE [LARGE SCALE GENOMIC DNA]</scope>
    <source>
        <strain evidence="14">Teg-2019</strain>
        <tissue evidence="14">Adductor muscle</tissue>
    </source>
</reference>
<feature type="region of interest" description="Disordered" evidence="12">
    <location>
        <begin position="106"/>
        <end position="260"/>
    </location>
</feature>
<evidence type="ECO:0000256" key="2">
    <source>
        <dbReference type="ARBA" id="ARBA00013856"/>
    </source>
</evidence>
<comment type="caution">
    <text evidence="14">The sequence shown here is derived from an EMBL/GenBank/DDBJ whole genome shotgun (WGS) entry which is preliminary data.</text>
</comment>
<evidence type="ECO:0000256" key="1">
    <source>
        <dbReference type="ARBA" id="ARBA00004556"/>
    </source>
</evidence>
<evidence type="ECO:0000256" key="4">
    <source>
        <dbReference type="ARBA" id="ARBA00022490"/>
    </source>
</evidence>
<dbReference type="PANTHER" id="PTHR23236">
    <property type="entry name" value="EUKARYOTIC TRANSLATION INITIATION FACTOR 4B/4H"/>
    <property type="match status" value="1"/>
</dbReference>
<feature type="compositionally biased region" description="Gly residues" evidence="12">
    <location>
        <begin position="149"/>
        <end position="165"/>
    </location>
</feature>
<feature type="compositionally biased region" description="Gly residues" evidence="12">
    <location>
        <begin position="1"/>
        <end position="19"/>
    </location>
</feature>
<gene>
    <name evidence="14" type="ORF">KUTeg_010240</name>
</gene>
<dbReference type="Pfam" id="PF00076">
    <property type="entry name" value="RRM_1"/>
    <property type="match status" value="1"/>
</dbReference>
<dbReference type="SMART" id="SM00360">
    <property type="entry name" value="RRM"/>
    <property type="match status" value="1"/>
</dbReference>
<dbReference type="InterPro" id="IPR035979">
    <property type="entry name" value="RBD_domain_sf"/>
</dbReference>
<evidence type="ECO:0000256" key="3">
    <source>
        <dbReference type="ARBA" id="ARBA00022481"/>
    </source>
</evidence>
<evidence type="ECO:0000256" key="9">
    <source>
        <dbReference type="ARBA" id="ARBA00022990"/>
    </source>
</evidence>
<keyword evidence="4" id="KW-0963">Cytoplasm</keyword>
<keyword evidence="6" id="KW-0597">Phosphoprotein</keyword>
<protein>
    <recommendedName>
        <fullName evidence="2">Eukaryotic translation initiation factor 4H</fullName>
    </recommendedName>
</protein>
<dbReference type="EMBL" id="JARBDR010000440">
    <property type="protein sequence ID" value="KAJ8312867.1"/>
    <property type="molecule type" value="Genomic_DNA"/>
</dbReference>
<dbReference type="CDD" id="cd12401">
    <property type="entry name" value="RRM_eIF4H"/>
    <property type="match status" value="1"/>
</dbReference>
<comment type="subcellular location">
    <subcellularLocation>
        <location evidence="1">Cytoplasm</location>
        <location evidence="1">Perinuclear region</location>
    </subcellularLocation>
</comment>
<keyword evidence="9" id="KW-0007">Acetylation</keyword>
<evidence type="ECO:0000256" key="10">
    <source>
        <dbReference type="ARBA" id="ARBA00025462"/>
    </source>
</evidence>
<sequence length="260" mass="28258">LWWGRGGGRGGYGGGGSRGGGKKPLPTEPPYTCYVGNLPHGIVQGDLEMIFKDLRVRSVRLVRDRDTDRFKGFAYIEFEDIDSLKEALTYDDALFEDKNLRTVAEGRRKDNNQFRGGFRGGRGGGRGSRGGGEFRGGDSWGDRGNRDNYGGGFERGGRGGRGGRGYGDRNDGGFGGGRPRNRRDSGGSGSGGQQQFREPSPESAAARPRLKLLPRTVKDPVNSVVSTERNASIFGTGKPREKEEEKSEDNRSRTTSETSQ</sequence>